<keyword evidence="6" id="KW-0282">Flagellum</keyword>
<dbReference type="Pfam" id="PF00669">
    <property type="entry name" value="Flagellin_N"/>
    <property type="match status" value="1"/>
</dbReference>
<dbReference type="InterPro" id="IPR001029">
    <property type="entry name" value="Flagellin_N"/>
</dbReference>
<dbReference type="Proteomes" id="UP000198795">
    <property type="component" value="Unassembled WGS sequence"/>
</dbReference>
<sequence length="351" mass="38403">MKISQVSTSHISTSLRASVAELQSKYLVAHKESLTLRAADMGLHLGNRTSEVLSLRAQFSQIGSIKQANDSIAIRMDTTQAALTAIVTDAEDFLTQLIPMRDRTIGSDVVQDQAKTRLQALMEILNTGLDGANMFAGINTQNKPIVDYYASPTATNKVGIDAAFSAAFGGLTQDNPAVETIDAATLQTFLDTDFAQKFEEPAWSAEWSDASDAVRYDKISLTERISTSVSANAEPIRKLVKAYTMIAELGLNNMNDQAYGVIIDEATRLIGEAIPGIATLQAQLGNSQERLEYANNKIDKQIALLNERVGEMEGVDGYEAQVRVNELKTRIETSYELTVRIQSLSLVNYLR</sequence>
<evidence type="ECO:0000259" key="4">
    <source>
        <dbReference type="Pfam" id="PF00669"/>
    </source>
</evidence>
<dbReference type="RefSeq" id="WP_170832447.1">
    <property type="nucleotide sequence ID" value="NZ_FNJC01000002.1"/>
</dbReference>
<organism evidence="6 7">
    <name type="scientific">Filomicrobium insigne</name>
    <dbReference type="NCBI Taxonomy" id="418854"/>
    <lineage>
        <taxon>Bacteria</taxon>
        <taxon>Pseudomonadati</taxon>
        <taxon>Pseudomonadota</taxon>
        <taxon>Alphaproteobacteria</taxon>
        <taxon>Hyphomicrobiales</taxon>
        <taxon>Hyphomicrobiaceae</taxon>
        <taxon>Filomicrobium</taxon>
    </lineage>
</organism>
<keyword evidence="7" id="KW-1185">Reference proteome</keyword>
<dbReference type="Pfam" id="PF00700">
    <property type="entry name" value="Flagellin_C"/>
    <property type="match status" value="1"/>
</dbReference>
<gene>
    <name evidence="6" type="ORF">SAMN04488061_2062</name>
</gene>
<name>A0A1H0NQ89_9HYPH</name>
<comment type="function">
    <text evidence="3">Flagellin is the subunit protein which polymerizes to form the filaments of bacterial flagella.</text>
</comment>
<keyword evidence="2 3" id="KW-0975">Bacterial flagellum</keyword>
<comment type="similarity">
    <text evidence="1 3">Belongs to the bacterial flagellin family.</text>
</comment>
<feature type="domain" description="Flagellin N-terminal" evidence="4">
    <location>
        <begin position="6"/>
        <end position="140"/>
    </location>
</feature>
<dbReference type="NCBIfam" id="NF004669">
    <property type="entry name" value="PRK06008.1"/>
    <property type="match status" value="1"/>
</dbReference>
<accession>A0A1H0NQ89</accession>
<feature type="domain" description="Flagellin C-terminal" evidence="5">
    <location>
        <begin position="269"/>
        <end position="350"/>
    </location>
</feature>
<evidence type="ECO:0000256" key="3">
    <source>
        <dbReference type="RuleBase" id="RU362073"/>
    </source>
</evidence>
<evidence type="ECO:0000313" key="7">
    <source>
        <dbReference type="Proteomes" id="UP000198795"/>
    </source>
</evidence>
<dbReference type="SUPFAM" id="SSF64518">
    <property type="entry name" value="Phase 1 flagellin"/>
    <property type="match status" value="1"/>
</dbReference>
<proteinExistence type="inferred from homology"/>
<dbReference type="Gene3D" id="1.20.1330.10">
    <property type="entry name" value="f41 fragment of flagellin, N-terminal domain"/>
    <property type="match status" value="1"/>
</dbReference>
<reference evidence="6 7" key="1">
    <citation type="submission" date="2016-10" db="EMBL/GenBank/DDBJ databases">
        <authorList>
            <person name="Varghese N."/>
            <person name="Submissions S."/>
        </authorList>
    </citation>
    <scope>NUCLEOTIDE SEQUENCE [LARGE SCALE GENOMIC DNA]</scope>
    <source>
        <strain evidence="6 7">CGMCC 1.6497</strain>
    </source>
</reference>
<dbReference type="InterPro" id="IPR046358">
    <property type="entry name" value="Flagellin_C"/>
</dbReference>
<keyword evidence="6" id="KW-0966">Cell projection</keyword>
<keyword evidence="3" id="KW-0964">Secreted</keyword>
<keyword evidence="6" id="KW-0969">Cilium</keyword>
<evidence type="ECO:0000313" key="6">
    <source>
        <dbReference type="EMBL" id="SDO94530.1"/>
    </source>
</evidence>
<evidence type="ECO:0000259" key="5">
    <source>
        <dbReference type="Pfam" id="PF00700"/>
    </source>
</evidence>
<evidence type="ECO:0000256" key="2">
    <source>
        <dbReference type="ARBA" id="ARBA00023143"/>
    </source>
</evidence>
<dbReference type="EMBL" id="FNJC01000002">
    <property type="protein sequence ID" value="SDO94530.1"/>
    <property type="molecule type" value="Genomic_DNA"/>
</dbReference>
<comment type="caution">
    <text evidence="6">The sequence shown here is derived from an EMBL/GenBank/DDBJ whole genome shotgun (WGS) entry which is preliminary data.</text>
</comment>
<comment type="subcellular location">
    <subcellularLocation>
        <location evidence="3">Secreted</location>
    </subcellularLocation>
    <subcellularLocation>
        <location evidence="3">Bacterial flagellum</location>
    </subcellularLocation>
</comment>
<evidence type="ECO:0000256" key="1">
    <source>
        <dbReference type="ARBA" id="ARBA00005709"/>
    </source>
</evidence>
<protein>
    <recommendedName>
        <fullName evidence="3">Flagellin</fullName>
    </recommendedName>
</protein>